<organism evidence="2 3">
    <name type="scientific">Methanonatronarchaeum thermophilum</name>
    <dbReference type="NCBI Taxonomy" id="1927129"/>
    <lineage>
        <taxon>Archaea</taxon>
        <taxon>Methanobacteriati</taxon>
        <taxon>Methanobacteriota</taxon>
        <taxon>Methanonatronarchaeia</taxon>
        <taxon>Methanonatronarchaeales</taxon>
        <taxon>Methanonatronarchaeaceae</taxon>
        <taxon>Methanonatronarchaeum</taxon>
    </lineage>
</organism>
<evidence type="ECO:0000313" key="3">
    <source>
        <dbReference type="Proteomes" id="UP000195137"/>
    </source>
</evidence>
<dbReference type="OrthoDB" id="359165at2157"/>
<dbReference type="InterPro" id="IPR036075">
    <property type="entry name" value="ARMT-1-like_metal-bd_sf"/>
</dbReference>
<dbReference type="Pfam" id="PF01937">
    <property type="entry name" value="ARMT1-like_dom"/>
    <property type="match status" value="1"/>
</dbReference>
<dbReference type="EMBL" id="MRZU01000003">
    <property type="protein sequence ID" value="OUJ18854.1"/>
    <property type="molecule type" value="Genomic_DNA"/>
</dbReference>
<dbReference type="Gene3D" id="1.10.285.20">
    <property type="entry name" value="Uncharacterised protein PF01937, DUF89, domain 2"/>
    <property type="match status" value="1"/>
</dbReference>
<dbReference type="Proteomes" id="UP000195137">
    <property type="component" value="Unassembled WGS sequence"/>
</dbReference>
<dbReference type="Gene3D" id="3.40.50.10880">
    <property type="entry name" value="Uncharacterised protein PF01937, DUF89, domain 3"/>
    <property type="match status" value="1"/>
</dbReference>
<feature type="domain" description="Damage-control phosphatase ARMT1-like metal-binding" evidence="1">
    <location>
        <begin position="6"/>
        <end position="283"/>
    </location>
</feature>
<proteinExistence type="predicted"/>
<name>A0A1Y3GF85_9EURY</name>
<accession>A0A1Y3GF85</accession>
<dbReference type="AlphaFoldDB" id="A0A1Y3GF85"/>
<keyword evidence="3" id="KW-1185">Reference proteome</keyword>
<dbReference type="InterPro" id="IPR002791">
    <property type="entry name" value="ARMT1-like_metal-bd"/>
</dbReference>
<dbReference type="InterPro" id="IPR014444">
    <property type="entry name" value="PH1575-like"/>
</dbReference>
<comment type="caution">
    <text evidence="2">The sequence shown here is derived from an EMBL/GenBank/DDBJ whole genome shotgun (WGS) entry which is preliminary data.</text>
</comment>
<evidence type="ECO:0000313" key="2">
    <source>
        <dbReference type="EMBL" id="OUJ18854.1"/>
    </source>
</evidence>
<protein>
    <submittedName>
        <fullName evidence="2">Putative ATP-grasp domain fused to redox center</fullName>
    </submittedName>
</protein>
<sequence>MKFELDCVPCLLNRVRYEIELSDVDDKAGFRAMSNAIDILEDEFGIEKPGHLISSEVHRTVYDSLGGGDIYRDKKDLSNDIAEKVICGLDGVLEGDLDKLVLASIVANSFDFGVMGHEAEFGVEERFKKEINEGELAVDDIDEIMEMVDSSDKIAYLLDNCGEALFDSLLIDELNDRSNCDIVLVVRGAPIFNDMTLDDVKEIGLDKKVSEVVELGERAVGINFRYLSEEAIDTLRDVDLIISKGMANYESLTEVEDNYDIAYLFKVKCEPVSRSIGYPVGSNIAKLSHKKQEK</sequence>
<dbReference type="Gene3D" id="1.10.8.380">
    <property type="entry name" value="Uncharacterised protein PF01937, DUF89, domain 1"/>
    <property type="match status" value="1"/>
</dbReference>
<reference evidence="2 3" key="1">
    <citation type="submission" date="2016-12" db="EMBL/GenBank/DDBJ databases">
        <title>Discovery of methanogenic haloarchaea.</title>
        <authorList>
            <person name="Sorokin D.Y."/>
            <person name="Makarova K.S."/>
            <person name="Abbas B."/>
            <person name="Ferrer M."/>
            <person name="Golyshin P.N."/>
        </authorList>
    </citation>
    <scope>NUCLEOTIDE SEQUENCE [LARGE SCALE GENOMIC DNA]</scope>
    <source>
        <strain evidence="2">AMET1</strain>
    </source>
</reference>
<gene>
    <name evidence="2" type="ORF">AMET1_0505</name>
</gene>
<dbReference type="PIRSF" id="PIRSF006593">
    <property type="entry name" value="UCP006593"/>
    <property type="match status" value="1"/>
</dbReference>
<dbReference type="RefSeq" id="WP_086636908.1">
    <property type="nucleotide sequence ID" value="NZ_MRZU01000003.1"/>
</dbReference>
<evidence type="ECO:0000259" key="1">
    <source>
        <dbReference type="Pfam" id="PF01937"/>
    </source>
</evidence>
<dbReference type="SUPFAM" id="SSF111321">
    <property type="entry name" value="AF1104-like"/>
    <property type="match status" value="1"/>
</dbReference>